<reference evidence="1" key="1">
    <citation type="submission" date="2025-05" db="UniProtKB">
        <authorList>
            <consortium name="EnsemblMetazoa"/>
        </authorList>
    </citation>
    <scope>IDENTIFICATION</scope>
</reference>
<dbReference type="EnsemblMetazoa" id="XM_050647532.1">
    <property type="protein sequence ID" value="XP_050503489.1"/>
    <property type="gene ID" value="LOC126882561"/>
</dbReference>
<keyword evidence="2" id="KW-1185">Reference proteome</keyword>
<evidence type="ECO:0000313" key="1">
    <source>
        <dbReference type="EnsemblMetazoa" id="XP_050503489.1"/>
    </source>
</evidence>
<evidence type="ECO:0008006" key="3">
    <source>
        <dbReference type="Google" id="ProtNLM"/>
    </source>
</evidence>
<dbReference type="SUPFAM" id="SSF56219">
    <property type="entry name" value="DNase I-like"/>
    <property type="match status" value="1"/>
</dbReference>
<accession>A0ABM5JZX1</accession>
<sequence length="110" mass="12729">MSITTYYQNCRGLPTKTAEFIQNVHSESYDFIILTETWLANDIQDGELFNKNCVVYRKDRNLKITGKTRGGGVLIAVCVNIYIYFQKQNIKNQPNMWVNTCCLGELPMHE</sequence>
<evidence type="ECO:0000313" key="2">
    <source>
        <dbReference type="Proteomes" id="UP001652700"/>
    </source>
</evidence>
<protein>
    <recommendedName>
        <fullName evidence="3">Rna-directed dna polymerase from mobile element jockey-like</fullName>
    </recommendedName>
</protein>
<dbReference type="RefSeq" id="XP_050503489.1">
    <property type="nucleotide sequence ID" value="XM_050647532.1"/>
</dbReference>
<dbReference type="Proteomes" id="UP001652700">
    <property type="component" value="Unplaced"/>
</dbReference>
<proteinExistence type="predicted"/>
<dbReference type="GeneID" id="126882561"/>
<dbReference type="Gene3D" id="3.60.10.10">
    <property type="entry name" value="Endonuclease/exonuclease/phosphatase"/>
    <property type="match status" value="1"/>
</dbReference>
<name>A0ABM5JZX1_DIAVI</name>
<dbReference type="InterPro" id="IPR036691">
    <property type="entry name" value="Endo/exonu/phosph_ase_sf"/>
</dbReference>
<organism evidence="1 2">
    <name type="scientific">Diabrotica virgifera virgifera</name>
    <name type="common">western corn rootworm</name>
    <dbReference type="NCBI Taxonomy" id="50390"/>
    <lineage>
        <taxon>Eukaryota</taxon>
        <taxon>Metazoa</taxon>
        <taxon>Ecdysozoa</taxon>
        <taxon>Arthropoda</taxon>
        <taxon>Hexapoda</taxon>
        <taxon>Insecta</taxon>
        <taxon>Pterygota</taxon>
        <taxon>Neoptera</taxon>
        <taxon>Endopterygota</taxon>
        <taxon>Coleoptera</taxon>
        <taxon>Polyphaga</taxon>
        <taxon>Cucujiformia</taxon>
        <taxon>Chrysomeloidea</taxon>
        <taxon>Chrysomelidae</taxon>
        <taxon>Galerucinae</taxon>
        <taxon>Diabroticina</taxon>
        <taxon>Diabroticites</taxon>
        <taxon>Diabrotica</taxon>
    </lineage>
</organism>